<proteinExistence type="predicted"/>
<dbReference type="PANTHER" id="PTHR37048">
    <property type="entry name" value="QUESTIONABLE PROTEIN"/>
    <property type="match status" value="1"/>
</dbReference>
<keyword evidence="2" id="KW-1185">Reference proteome</keyword>
<accession>A0A1Y1Y559</accession>
<evidence type="ECO:0000313" key="2">
    <source>
        <dbReference type="Proteomes" id="UP000193144"/>
    </source>
</evidence>
<organism evidence="1 2">
    <name type="scientific">Clohesyomyces aquaticus</name>
    <dbReference type="NCBI Taxonomy" id="1231657"/>
    <lineage>
        <taxon>Eukaryota</taxon>
        <taxon>Fungi</taxon>
        <taxon>Dikarya</taxon>
        <taxon>Ascomycota</taxon>
        <taxon>Pezizomycotina</taxon>
        <taxon>Dothideomycetes</taxon>
        <taxon>Pleosporomycetidae</taxon>
        <taxon>Pleosporales</taxon>
        <taxon>Lindgomycetaceae</taxon>
        <taxon>Clohesyomyces</taxon>
    </lineage>
</organism>
<dbReference type="PANTHER" id="PTHR37048:SF2">
    <property type="entry name" value="QUESTIONABLE PROTEIN"/>
    <property type="match status" value="1"/>
</dbReference>
<protein>
    <submittedName>
        <fullName evidence="1">Uncharacterized protein</fullName>
    </submittedName>
</protein>
<comment type="caution">
    <text evidence="1">The sequence shown here is derived from an EMBL/GenBank/DDBJ whole genome shotgun (WGS) entry which is preliminary data.</text>
</comment>
<sequence length="156" mass="17681">MNMTTANHYTYSARAAPTASIPAVSRRASTQKEHKTVEDEDVAQGRIFWLPLREDLPERAVKRAHGKGAIEEGIYNHPIVILSRLAADRYIVHFQLITYFQGKRLDEIYGKANEFHASRRSWDLPIALAPDHPDATSKKSKKRFLTLDLAGKATLR</sequence>
<dbReference type="OrthoDB" id="3537171at2759"/>
<name>A0A1Y1Y559_9PLEO</name>
<dbReference type="EMBL" id="MCFA01000372">
    <property type="protein sequence ID" value="ORX92744.1"/>
    <property type="molecule type" value="Genomic_DNA"/>
</dbReference>
<dbReference type="STRING" id="1231657.A0A1Y1Y559"/>
<dbReference type="AlphaFoldDB" id="A0A1Y1Y559"/>
<dbReference type="Proteomes" id="UP000193144">
    <property type="component" value="Unassembled WGS sequence"/>
</dbReference>
<evidence type="ECO:0000313" key="1">
    <source>
        <dbReference type="EMBL" id="ORX92744.1"/>
    </source>
</evidence>
<gene>
    <name evidence="1" type="ORF">BCR34DRAFT_250516</name>
</gene>
<reference evidence="1 2" key="1">
    <citation type="submission" date="2016-07" db="EMBL/GenBank/DDBJ databases">
        <title>Pervasive Adenine N6-methylation of Active Genes in Fungi.</title>
        <authorList>
            <consortium name="DOE Joint Genome Institute"/>
            <person name="Mondo S.J."/>
            <person name="Dannebaum R.O."/>
            <person name="Kuo R.C."/>
            <person name="Labutti K."/>
            <person name="Haridas S."/>
            <person name="Kuo A."/>
            <person name="Salamov A."/>
            <person name="Ahrendt S.R."/>
            <person name="Lipzen A."/>
            <person name="Sullivan W."/>
            <person name="Andreopoulos W.B."/>
            <person name="Clum A."/>
            <person name="Lindquist E."/>
            <person name="Daum C."/>
            <person name="Ramamoorthy G.K."/>
            <person name="Gryganskyi A."/>
            <person name="Culley D."/>
            <person name="Magnuson J.K."/>
            <person name="James T.Y."/>
            <person name="O'Malley M.A."/>
            <person name="Stajich J.E."/>
            <person name="Spatafora J.W."/>
            <person name="Visel A."/>
            <person name="Grigoriev I.V."/>
        </authorList>
    </citation>
    <scope>NUCLEOTIDE SEQUENCE [LARGE SCALE GENOMIC DNA]</scope>
    <source>
        <strain evidence="1 2">CBS 115471</strain>
    </source>
</reference>